<keyword evidence="3" id="KW-1185">Reference proteome</keyword>
<name>A0A8D5ZMK0_9BACL</name>
<sequence length="135" mass="15578">MHRLPFFVYGSLRPGNIHYDRLLKGKTVNETPARVRGFLYTHVSLPWPCLVPGDGEVKGELIHIAPDVYDSVMVALDDWEDYDPRDEAGSLYLRKVVTAITADGREEQAWCYFWNGSERELGERVEDGDWSKRYV</sequence>
<dbReference type="Pfam" id="PF06094">
    <property type="entry name" value="GGACT"/>
    <property type="match status" value="1"/>
</dbReference>
<gene>
    <name evidence="2" type="ORF">JIR001_07250</name>
</gene>
<dbReference type="RefSeq" id="WP_212774245.1">
    <property type="nucleotide sequence ID" value="NZ_AP024601.1"/>
</dbReference>
<dbReference type="InterPro" id="IPR009288">
    <property type="entry name" value="AIG2-like_dom"/>
</dbReference>
<proteinExistence type="predicted"/>
<reference evidence="2" key="2">
    <citation type="journal article" date="2021" name="Microbiol. Resour. Announc.">
        <title>Complete Genome Sequence of Polycladomyces abyssicola JIR-001T, Isolated from Hemipelagic Sediment in Deep Seawater.</title>
        <authorList>
            <person name="Tsubouchi T."/>
            <person name="Kaneko Y."/>
        </authorList>
    </citation>
    <scope>NUCLEOTIDE SEQUENCE</scope>
    <source>
        <strain evidence="2">JIR-001</strain>
    </source>
</reference>
<dbReference type="InterPro" id="IPR013024">
    <property type="entry name" value="GGCT-like"/>
</dbReference>
<evidence type="ECO:0000259" key="1">
    <source>
        <dbReference type="Pfam" id="PF06094"/>
    </source>
</evidence>
<dbReference type="EMBL" id="AP024601">
    <property type="protein sequence ID" value="BCU80942.1"/>
    <property type="molecule type" value="Genomic_DNA"/>
</dbReference>
<evidence type="ECO:0000313" key="3">
    <source>
        <dbReference type="Proteomes" id="UP000677436"/>
    </source>
</evidence>
<organism evidence="2 3">
    <name type="scientific">Polycladomyces abyssicola</name>
    <dbReference type="NCBI Taxonomy" id="1125966"/>
    <lineage>
        <taxon>Bacteria</taxon>
        <taxon>Bacillati</taxon>
        <taxon>Bacillota</taxon>
        <taxon>Bacilli</taxon>
        <taxon>Bacillales</taxon>
        <taxon>Thermoactinomycetaceae</taxon>
        <taxon>Polycladomyces</taxon>
    </lineage>
</organism>
<protein>
    <submittedName>
        <fullName evidence="2">Gamma-glutamylcyclotransferase</fullName>
    </submittedName>
</protein>
<accession>A0A8D5ZMK0</accession>
<dbReference type="CDD" id="cd06661">
    <property type="entry name" value="GGCT_like"/>
    <property type="match status" value="1"/>
</dbReference>
<reference evidence="2" key="1">
    <citation type="journal article" date="2013" name="Int. J. Syst. Evol. Microbiol.">
        <title>Polycladomyces abyssicola gen. nov., sp. nov., a thermophilic filamentous bacterium isolated from hemipelagic sediment.</title>
        <authorList>
            <person name="Tsubouchi T."/>
            <person name="Shimane Y."/>
            <person name="Mori K."/>
            <person name="Usui K."/>
            <person name="Hiraki T."/>
            <person name="Tame A."/>
            <person name="Uematsu K."/>
            <person name="Maruyama T."/>
            <person name="Hatada Y."/>
        </authorList>
    </citation>
    <scope>NUCLEOTIDE SEQUENCE</scope>
    <source>
        <strain evidence="2">JIR-001</strain>
    </source>
</reference>
<dbReference type="Gene3D" id="3.10.490.10">
    <property type="entry name" value="Gamma-glutamyl cyclotransferase-like"/>
    <property type="match status" value="1"/>
</dbReference>
<dbReference type="SUPFAM" id="SSF110857">
    <property type="entry name" value="Gamma-glutamyl cyclotransferase-like"/>
    <property type="match status" value="1"/>
</dbReference>
<dbReference type="Proteomes" id="UP000677436">
    <property type="component" value="Chromosome"/>
</dbReference>
<feature type="domain" description="Gamma-glutamylcyclotransferase AIG2-like" evidence="1">
    <location>
        <begin position="6"/>
        <end position="132"/>
    </location>
</feature>
<evidence type="ECO:0000313" key="2">
    <source>
        <dbReference type="EMBL" id="BCU80942.1"/>
    </source>
</evidence>
<dbReference type="KEGG" id="pabs:JIR001_07250"/>
<dbReference type="InterPro" id="IPR036568">
    <property type="entry name" value="GGCT-like_sf"/>
</dbReference>
<dbReference type="AlphaFoldDB" id="A0A8D5ZMK0"/>